<name>A0ABM9ZG16_9HYPH</name>
<organism evidence="1 2">
    <name type="scientific">Brucella ceti M644/93/1</name>
    <dbReference type="NCBI Taxonomy" id="520459"/>
    <lineage>
        <taxon>Bacteria</taxon>
        <taxon>Pseudomonadati</taxon>
        <taxon>Pseudomonadota</taxon>
        <taxon>Alphaproteobacteria</taxon>
        <taxon>Hyphomicrobiales</taxon>
        <taxon>Brucellaceae</taxon>
        <taxon>Brucella/Ochrobactrum group</taxon>
        <taxon>Brucella</taxon>
    </lineage>
</organism>
<keyword evidence="2" id="KW-1185">Reference proteome</keyword>
<reference evidence="1 2" key="1">
    <citation type="submission" date="2008-12" db="EMBL/GenBank/DDBJ databases">
        <title>The Genome Sequence of Brucella ceti M644/93/1.</title>
        <authorList>
            <consortium name="The Broad Institute Genome Sequencing Platform"/>
            <person name="Ward D."/>
            <person name="Young S.K."/>
            <person name="Kodira C.D."/>
            <person name="Zeng Q."/>
            <person name="Koehrsen M."/>
            <person name="Alvarado L."/>
            <person name="Berlin A."/>
            <person name="Borenstein D."/>
            <person name="Chen Z."/>
            <person name="Engels R."/>
            <person name="Freedman E."/>
            <person name="Gellesch M."/>
            <person name="Goldberg J."/>
            <person name="Griggs A."/>
            <person name="Gujja S."/>
            <person name="Heiman D."/>
            <person name="Hepburn T."/>
            <person name="Howarth C."/>
            <person name="Jen D."/>
            <person name="Larson L."/>
            <person name="Lewis B."/>
            <person name="Mehta T."/>
            <person name="Park D."/>
            <person name="Pearson M."/>
            <person name="Roberts A."/>
            <person name="Saif S."/>
            <person name="Shea T."/>
            <person name="Shenoy N."/>
            <person name="Sisk P."/>
            <person name="Stolte C."/>
            <person name="Sykes S."/>
            <person name="Walk T."/>
            <person name="White J."/>
            <person name="Yandava C."/>
            <person name="Whatmore A.M."/>
            <person name="Perrett L.L."/>
            <person name="O'Callaghan D."/>
            <person name="Nusbaum C."/>
            <person name="Galagan J."/>
            <person name="Birren B."/>
        </authorList>
    </citation>
    <scope>NUCLEOTIDE SEQUENCE [LARGE SCALE GENOMIC DNA]</scope>
    <source>
        <strain evidence="1 2">M644/93/1</strain>
    </source>
</reference>
<protein>
    <submittedName>
        <fullName evidence="1">Uncharacterized protein</fullName>
    </submittedName>
</protein>
<proteinExistence type="predicted"/>
<gene>
    <name evidence="1" type="ORF">BAIG_03087</name>
</gene>
<evidence type="ECO:0000313" key="1">
    <source>
        <dbReference type="EMBL" id="EEX98700.1"/>
    </source>
</evidence>
<sequence length="72" mass="8365">MRKMHGCIAIKSHCKNNGQDAYKDHLSAAFPPPILRRLSVPLWRFASMAPSKFKSRTFVWLFFWLLPGCPFL</sequence>
<dbReference type="Proteomes" id="UP000003990">
    <property type="component" value="Unassembled WGS sequence"/>
</dbReference>
<accession>A0ABM9ZG16</accession>
<feature type="non-terminal residue" evidence="1">
    <location>
        <position position="72"/>
    </location>
</feature>
<dbReference type="EMBL" id="DS999673">
    <property type="protein sequence ID" value="EEX98700.1"/>
    <property type="molecule type" value="Genomic_DNA"/>
</dbReference>
<evidence type="ECO:0000313" key="2">
    <source>
        <dbReference type="Proteomes" id="UP000003990"/>
    </source>
</evidence>